<dbReference type="CDD" id="cd20219">
    <property type="entry name" value="PFM_physalysin-1-like"/>
    <property type="match status" value="1"/>
</dbReference>
<dbReference type="AlphaFoldDB" id="A0A9X0CN93"/>
<feature type="signal peptide" evidence="3">
    <location>
        <begin position="1"/>
        <end position="24"/>
    </location>
</feature>
<dbReference type="PANTHER" id="PTHR34007">
    <property type="entry name" value="AEROLYSIN-LIKE PROTEIN-RELATED"/>
    <property type="match status" value="1"/>
</dbReference>
<keyword evidence="6" id="KW-1185">Reference proteome</keyword>
<dbReference type="Proteomes" id="UP001163046">
    <property type="component" value="Unassembled WGS sequence"/>
</dbReference>
<feature type="domain" description="Aerolysin-like C-terminal" evidence="4">
    <location>
        <begin position="213"/>
        <end position="541"/>
    </location>
</feature>
<organism evidence="5 6">
    <name type="scientific">Desmophyllum pertusum</name>
    <dbReference type="NCBI Taxonomy" id="174260"/>
    <lineage>
        <taxon>Eukaryota</taxon>
        <taxon>Metazoa</taxon>
        <taxon>Cnidaria</taxon>
        <taxon>Anthozoa</taxon>
        <taxon>Hexacorallia</taxon>
        <taxon>Scleractinia</taxon>
        <taxon>Caryophylliina</taxon>
        <taxon>Caryophylliidae</taxon>
        <taxon>Desmophyllum</taxon>
    </lineage>
</organism>
<evidence type="ECO:0000256" key="1">
    <source>
        <dbReference type="ARBA" id="ARBA00009831"/>
    </source>
</evidence>
<dbReference type="SMART" id="SM00999">
    <property type="entry name" value="Aerolysin"/>
    <property type="match status" value="1"/>
</dbReference>
<dbReference type="EMBL" id="MU826875">
    <property type="protein sequence ID" value="KAJ7370002.1"/>
    <property type="molecule type" value="Genomic_DNA"/>
</dbReference>
<dbReference type="InterPro" id="IPR055267">
    <property type="entry name" value="Aerolysin-like_C"/>
</dbReference>
<dbReference type="SUPFAM" id="SSF56973">
    <property type="entry name" value="Aerolisin/ETX pore-forming domain"/>
    <property type="match status" value="1"/>
</dbReference>
<protein>
    <recommendedName>
        <fullName evidence="4">Aerolysin-like C-terminal domain-containing protein</fullName>
    </recommendedName>
</protein>
<evidence type="ECO:0000256" key="2">
    <source>
        <dbReference type="ARBA" id="ARBA00023157"/>
    </source>
</evidence>
<accession>A0A9X0CN93</accession>
<evidence type="ECO:0000259" key="4">
    <source>
        <dbReference type="SMART" id="SM00999"/>
    </source>
</evidence>
<dbReference type="Gene3D" id="3.30.412.10">
    <property type="entry name" value="Proaerolysin, chain A, domain 2"/>
    <property type="match status" value="2"/>
</dbReference>
<evidence type="ECO:0000313" key="5">
    <source>
        <dbReference type="EMBL" id="KAJ7370002.1"/>
    </source>
</evidence>
<name>A0A9X0CN93_9CNID</name>
<proteinExistence type="inferred from homology"/>
<dbReference type="InterPro" id="IPR053280">
    <property type="entry name" value="Aerolysin-like_pore-former"/>
</dbReference>
<gene>
    <name evidence="5" type="ORF">OS493_034734</name>
</gene>
<keyword evidence="3" id="KW-0732">Signal</keyword>
<dbReference type="GO" id="GO:0005576">
    <property type="term" value="C:extracellular region"/>
    <property type="evidence" value="ECO:0007669"/>
    <property type="project" value="InterPro"/>
</dbReference>
<dbReference type="OrthoDB" id="5950738at2759"/>
<dbReference type="PRINTS" id="PR00754">
    <property type="entry name" value="AEROLYSIN"/>
</dbReference>
<evidence type="ECO:0000256" key="3">
    <source>
        <dbReference type="SAM" id="SignalP"/>
    </source>
</evidence>
<sequence length="554" mass="60799">MGSLGLTILPLVAVFLFPSPTLQSCQYDEALATEMSKEGYSWCSEKYYFLYVGGFKRIQGGSDDLRNFKKGRLAYLSIWAFSSVDSTVEEVMNLAQHSMAHLSGKAAAYCPSWAFSSVDYNSTVAARSMNYTEQFELGACCKACAICRQPSLFTVTVGGCLNALGGGNVSGDTLECNRTMRFYVAGIPQRVHLRSLSASKPASGSAKQILPIKSVLDVKTRTMDITLENLGLLAHYLGYGWSGGCRGQFVGEDFLREGDTWRSHYQKGCGGHMSTTRLKIHYENFSFKVKNMEYLEPEIESMKPIIQDVGVINNQDSMATKTNIKRQIKSVRTVTHSSSSRFKSGFGASVTLSYQSPGLIAGAVAGTFKTSVTLSGGSESAELNTDENGDVNWDIVEVDEGHTTNGNSGTSYQITTSKTKVNVPYIATIQVQFSATLDGFLIWGGGPNGKNPNYHESYRGSGDRPVFKYPIGDATVPFYKFLKQASQRGESPWLWHLLKQNIPKTQTVLDELTDESLYEFTLHGKFHDVAGLDFNVKWNDVPVKNVGANATFTA</sequence>
<comment type="caution">
    <text evidence="5">The sequence shown here is derived from an EMBL/GenBank/DDBJ whole genome shotgun (WGS) entry which is preliminary data.</text>
</comment>
<dbReference type="InterPro" id="IPR005830">
    <property type="entry name" value="Aerolysn"/>
</dbReference>
<feature type="chain" id="PRO_5040951979" description="Aerolysin-like C-terminal domain-containing protein" evidence="3">
    <location>
        <begin position="25"/>
        <end position="554"/>
    </location>
</feature>
<evidence type="ECO:0000313" key="6">
    <source>
        <dbReference type="Proteomes" id="UP001163046"/>
    </source>
</evidence>
<dbReference type="Pfam" id="PF01117">
    <property type="entry name" value="Aerolysin"/>
    <property type="match status" value="1"/>
</dbReference>
<reference evidence="5" key="1">
    <citation type="submission" date="2023-01" db="EMBL/GenBank/DDBJ databases">
        <title>Genome assembly of the deep-sea coral Lophelia pertusa.</title>
        <authorList>
            <person name="Herrera S."/>
            <person name="Cordes E."/>
        </authorList>
    </citation>
    <scope>NUCLEOTIDE SEQUENCE</scope>
    <source>
        <strain evidence="5">USNM1676648</strain>
        <tissue evidence="5">Polyp</tissue>
    </source>
</reference>
<keyword evidence="2" id="KW-1015">Disulfide bond</keyword>
<comment type="similarity">
    <text evidence="1">Belongs to the aerolysin family.</text>
</comment>
<dbReference type="PANTHER" id="PTHR34007:SF1">
    <property type="entry name" value="AEROLYSIN-LIKE PROTEIN-RELATED"/>
    <property type="match status" value="1"/>
</dbReference>